<keyword evidence="2" id="KW-1185">Reference proteome</keyword>
<proteinExistence type="predicted"/>
<sequence length="57" mass="6498">IWNNIPFSIRPALTLLHLESIPLQGALNQMRQSTLDLPSIIIYSQRPCYLLSTLFVS</sequence>
<feature type="non-terminal residue" evidence="1">
    <location>
        <position position="1"/>
    </location>
</feature>
<feature type="non-terminal residue" evidence="1">
    <location>
        <position position="57"/>
    </location>
</feature>
<accession>A0AAV7SHF7</accession>
<evidence type="ECO:0000313" key="2">
    <source>
        <dbReference type="Proteomes" id="UP001066276"/>
    </source>
</evidence>
<evidence type="ECO:0000313" key="1">
    <source>
        <dbReference type="EMBL" id="KAJ1163523.1"/>
    </source>
</evidence>
<dbReference type="Proteomes" id="UP001066276">
    <property type="component" value="Chromosome 4_2"/>
</dbReference>
<reference evidence="1" key="1">
    <citation type="journal article" date="2022" name="bioRxiv">
        <title>Sequencing and chromosome-scale assembly of the giantPleurodeles waltlgenome.</title>
        <authorList>
            <person name="Brown T."/>
            <person name="Elewa A."/>
            <person name="Iarovenko S."/>
            <person name="Subramanian E."/>
            <person name="Araus A.J."/>
            <person name="Petzold A."/>
            <person name="Susuki M."/>
            <person name="Suzuki K.-i.T."/>
            <person name="Hayashi T."/>
            <person name="Toyoda A."/>
            <person name="Oliveira C."/>
            <person name="Osipova E."/>
            <person name="Leigh N.D."/>
            <person name="Simon A."/>
            <person name="Yun M.H."/>
        </authorList>
    </citation>
    <scope>NUCLEOTIDE SEQUENCE</scope>
    <source>
        <strain evidence="1">20211129_DDA</strain>
        <tissue evidence="1">Liver</tissue>
    </source>
</reference>
<dbReference type="AlphaFoldDB" id="A0AAV7SHF7"/>
<protein>
    <submittedName>
        <fullName evidence="1">Uncharacterized protein</fullName>
    </submittedName>
</protein>
<organism evidence="1 2">
    <name type="scientific">Pleurodeles waltl</name>
    <name type="common">Iberian ribbed newt</name>
    <dbReference type="NCBI Taxonomy" id="8319"/>
    <lineage>
        <taxon>Eukaryota</taxon>
        <taxon>Metazoa</taxon>
        <taxon>Chordata</taxon>
        <taxon>Craniata</taxon>
        <taxon>Vertebrata</taxon>
        <taxon>Euteleostomi</taxon>
        <taxon>Amphibia</taxon>
        <taxon>Batrachia</taxon>
        <taxon>Caudata</taxon>
        <taxon>Salamandroidea</taxon>
        <taxon>Salamandridae</taxon>
        <taxon>Pleurodelinae</taxon>
        <taxon>Pleurodeles</taxon>
    </lineage>
</organism>
<dbReference type="EMBL" id="JANPWB010000008">
    <property type="protein sequence ID" value="KAJ1163523.1"/>
    <property type="molecule type" value="Genomic_DNA"/>
</dbReference>
<comment type="caution">
    <text evidence="1">The sequence shown here is derived from an EMBL/GenBank/DDBJ whole genome shotgun (WGS) entry which is preliminary data.</text>
</comment>
<gene>
    <name evidence="1" type="ORF">NDU88_003981</name>
</gene>
<name>A0AAV7SHF7_PLEWA</name>